<name>A0ABZ1AQW4_AROEV</name>
<keyword evidence="4" id="KW-1185">Reference proteome</keyword>
<dbReference type="RefSeq" id="WP_407280569.1">
    <property type="nucleotide sequence ID" value="NZ_CP141259.1"/>
</dbReference>
<accession>A0ABZ1AQW4</accession>
<evidence type="ECO:0000256" key="1">
    <source>
        <dbReference type="SAM" id="MobiDB-lite"/>
    </source>
</evidence>
<gene>
    <name evidence="2" type="ORF">U5817_09465</name>
    <name evidence="3" type="ORF">U5817_09815</name>
</gene>
<dbReference type="EMBL" id="CP141259">
    <property type="protein sequence ID" value="WRL48252.1"/>
    <property type="molecule type" value="Genomic_DNA"/>
</dbReference>
<organism evidence="2 4">
    <name type="scientific">Aromatoleum evansii</name>
    <name type="common">Azoarcus evansii</name>
    <dbReference type="NCBI Taxonomy" id="59406"/>
    <lineage>
        <taxon>Bacteria</taxon>
        <taxon>Pseudomonadati</taxon>
        <taxon>Pseudomonadota</taxon>
        <taxon>Betaproteobacteria</taxon>
        <taxon>Rhodocyclales</taxon>
        <taxon>Rhodocyclaceae</taxon>
        <taxon>Aromatoleum</taxon>
    </lineage>
</organism>
<reference evidence="2 4" key="1">
    <citation type="submission" date="2023-12" db="EMBL/GenBank/DDBJ databases">
        <title>A. evansii MAY27, complete genome.</title>
        <authorList>
            <person name="Wang Y."/>
        </authorList>
    </citation>
    <scope>NUCLEOTIDE SEQUENCE [LARGE SCALE GENOMIC DNA]</scope>
    <source>
        <strain evidence="2 4">MAY27</strain>
    </source>
</reference>
<evidence type="ECO:0000313" key="2">
    <source>
        <dbReference type="EMBL" id="WRL48252.1"/>
    </source>
</evidence>
<protein>
    <submittedName>
        <fullName evidence="2">Uncharacterized protein</fullName>
    </submittedName>
</protein>
<proteinExistence type="predicted"/>
<sequence length="262" mass="28290">MTTTVEQALEASHTLMTVREIMRDTGHAEPVVRAELRRLAGVGQIEHIPGRGRYDGRYGLLRPIAKDVPDEADSEGGEADVQASVPEQAKSDEVGTMRDAKADLAEIRQRLSPFVVERDPETMTEVELAEHAAAVIRDGMERIFSRDSGDTVKAGDELANAHALSDKLEHLLGVERQTSAALREQLEHITTGGEPTAKGLCASQIDSYAVIAPKRPIRRFTGHDSAVKSAMAAASNGSKRGEVFALVHVGSAKRGAVWRPAK</sequence>
<dbReference type="Proteomes" id="UP001626593">
    <property type="component" value="Chromosome"/>
</dbReference>
<evidence type="ECO:0000313" key="4">
    <source>
        <dbReference type="Proteomes" id="UP001626593"/>
    </source>
</evidence>
<feature type="region of interest" description="Disordered" evidence="1">
    <location>
        <begin position="68"/>
        <end position="95"/>
    </location>
</feature>
<dbReference type="EMBL" id="CP141259">
    <property type="protein sequence ID" value="WRL48322.1"/>
    <property type="molecule type" value="Genomic_DNA"/>
</dbReference>
<evidence type="ECO:0000313" key="3">
    <source>
        <dbReference type="EMBL" id="WRL48322.1"/>
    </source>
</evidence>